<dbReference type="InterPro" id="IPR053134">
    <property type="entry name" value="RNA-dir_DNA_polymerase"/>
</dbReference>
<proteinExistence type="predicted"/>
<dbReference type="Gene3D" id="3.10.10.10">
    <property type="entry name" value="HIV Type 1 Reverse Transcriptase, subunit A, domain 1"/>
    <property type="match status" value="1"/>
</dbReference>
<dbReference type="Pfam" id="PF00078">
    <property type="entry name" value="RVT_1"/>
    <property type="match status" value="1"/>
</dbReference>
<dbReference type="InterPro" id="IPR000477">
    <property type="entry name" value="RT_dom"/>
</dbReference>
<name>A0A5N6PI43_9ASTR</name>
<dbReference type="InterPro" id="IPR043128">
    <property type="entry name" value="Rev_trsase/Diguanyl_cyclase"/>
</dbReference>
<dbReference type="PANTHER" id="PTHR24559">
    <property type="entry name" value="TRANSPOSON TY3-I GAG-POL POLYPROTEIN"/>
    <property type="match status" value="1"/>
</dbReference>
<accession>A0A5N6PI43</accession>
<dbReference type="Gene3D" id="3.30.70.270">
    <property type="match status" value="1"/>
</dbReference>
<evidence type="ECO:0000259" key="1">
    <source>
        <dbReference type="Pfam" id="PF00078"/>
    </source>
</evidence>
<dbReference type="CDD" id="cd01647">
    <property type="entry name" value="RT_LTR"/>
    <property type="match status" value="1"/>
</dbReference>
<keyword evidence="3" id="KW-1185">Reference proteome</keyword>
<protein>
    <recommendedName>
        <fullName evidence="1">Reverse transcriptase domain-containing protein</fullName>
    </recommendedName>
</protein>
<evidence type="ECO:0000313" key="2">
    <source>
        <dbReference type="EMBL" id="KAD6454374.1"/>
    </source>
</evidence>
<gene>
    <name evidence="2" type="ORF">E3N88_09080</name>
</gene>
<feature type="domain" description="Reverse transcriptase" evidence="1">
    <location>
        <begin position="58"/>
        <end position="149"/>
    </location>
</feature>
<dbReference type="SUPFAM" id="SSF56672">
    <property type="entry name" value="DNA/RNA polymerases"/>
    <property type="match status" value="1"/>
</dbReference>
<dbReference type="PANTHER" id="PTHR24559:SF427">
    <property type="entry name" value="RNA-DIRECTED DNA POLYMERASE"/>
    <property type="match status" value="1"/>
</dbReference>
<dbReference type="OrthoDB" id="407598at2759"/>
<evidence type="ECO:0000313" key="3">
    <source>
        <dbReference type="Proteomes" id="UP000326396"/>
    </source>
</evidence>
<dbReference type="AlphaFoldDB" id="A0A5N6PI43"/>
<organism evidence="2 3">
    <name type="scientific">Mikania micrantha</name>
    <name type="common">bitter vine</name>
    <dbReference type="NCBI Taxonomy" id="192012"/>
    <lineage>
        <taxon>Eukaryota</taxon>
        <taxon>Viridiplantae</taxon>
        <taxon>Streptophyta</taxon>
        <taxon>Embryophyta</taxon>
        <taxon>Tracheophyta</taxon>
        <taxon>Spermatophyta</taxon>
        <taxon>Magnoliopsida</taxon>
        <taxon>eudicotyledons</taxon>
        <taxon>Gunneridae</taxon>
        <taxon>Pentapetalae</taxon>
        <taxon>asterids</taxon>
        <taxon>campanulids</taxon>
        <taxon>Asterales</taxon>
        <taxon>Asteraceae</taxon>
        <taxon>Asteroideae</taxon>
        <taxon>Heliantheae alliance</taxon>
        <taxon>Eupatorieae</taxon>
        <taxon>Mikania</taxon>
    </lineage>
</organism>
<dbReference type="Proteomes" id="UP000326396">
    <property type="component" value="Linkage Group LG12"/>
</dbReference>
<comment type="caution">
    <text evidence="2">The sequence shown here is derived from an EMBL/GenBank/DDBJ whole genome shotgun (WGS) entry which is preliminary data.</text>
</comment>
<dbReference type="InterPro" id="IPR043502">
    <property type="entry name" value="DNA/RNA_pol_sf"/>
</dbReference>
<dbReference type="EMBL" id="SZYD01000004">
    <property type="protein sequence ID" value="KAD6454374.1"/>
    <property type="molecule type" value="Genomic_DNA"/>
</dbReference>
<sequence>MKSRIQYQSGTSTTPITKSPYRLAPNEMKELKKQLDKLLEKGFIRPSSSPLGAPILFVKNKDGSMRMCSDYKKLNKVTIKNKCPLPRMDDLFDQIQGACHFFKIDIRSGYHQLKLKKEDISKTAFCTRYGHYKFTVMLFGLTNVPAAFIQKH</sequence>
<reference evidence="2 3" key="1">
    <citation type="submission" date="2019-05" db="EMBL/GenBank/DDBJ databases">
        <title>Mikania micrantha, genome provides insights into the molecular mechanism of rapid growth.</title>
        <authorList>
            <person name="Liu B."/>
        </authorList>
    </citation>
    <scope>NUCLEOTIDE SEQUENCE [LARGE SCALE GENOMIC DNA]</scope>
    <source>
        <strain evidence="2">NLD-2019</strain>
        <tissue evidence="2">Leaf</tissue>
    </source>
</reference>